<comment type="caution">
    <text evidence="1">The sequence shown here is derived from an EMBL/GenBank/DDBJ whole genome shotgun (WGS) entry which is preliminary data.</text>
</comment>
<reference evidence="1 2" key="1">
    <citation type="submission" date="2018-01" db="EMBL/GenBank/DDBJ databases">
        <title>Co-occurrence of chitin degradation, pigmentation and bioactivity in marine Pseudoalteromonas.</title>
        <authorList>
            <person name="Paulsen S."/>
            <person name="Gram L."/>
            <person name="Machado H."/>
        </authorList>
    </citation>
    <scope>NUCLEOTIDE SEQUENCE [LARGE SCALE GENOMIC DNA]</scope>
    <source>
        <strain evidence="1 2">S3898</strain>
    </source>
</reference>
<proteinExistence type="predicted"/>
<name>A0A4V2EJ61_9GAMM</name>
<dbReference type="Proteomes" id="UP000291338">
    <property type="component" value="Unassembled WGS sequence"/>
</dbReference>
<evidence type="ECO:0000313" key="1">
    <source>
        <dbReference type="EMBL" id="RZQ51228.1"/>
    </source>
</evidence>
<dbReference type="EMBL" id="PPSX01000127">
    <property type="protein sequence ID" value="RZQ51228.1"/>
    <property type="molecule type" value="Genomic_DNA"/>
</dbReference>
<evidence type="ECO:0000313" key="2">
    <source>
        <dbReference type="Proteomes" id="UP000291338"/>
    </source>
</evidence>
<dbReference type="AlphaFoldDB" id="A0A4V2EJ61"/>
<gene>
    <name evidence="1" type="ORF">C1E23_20660</name>
</gene>
<organism evidence="1 2">
    <name type="scientific">Pseudoalteromonas phenolica</name>
    <dbReference type="NCBI Taxonomy" id="161398"/>
    <lineage>
        <taxon>Bacteria</taxon>
        <taxon>Pseudomonadati</taxon>
        <taxon>Pseudomonadota</taxon>
        <taxon>Gammaproteobacteria</taxon>
        <taxon>Alteromonadales</taxon>
        <taxon>Pseudoalteromonadaceae</taxon>
        <taxon>Pseudoalteromonas</taxon>
    </lineage>
</organism>
<accession>A0A4V2EJ61</accession>
<protein>
    <submittedName>
        <fullName evidence="1">Uncharacterized protein</fullName>
    </submittedName>
</protein>
<sequence>MSASLLFCVHCLINLLGEQRTKLMVAILFYAHICSSKKTYTRIHWVVAIFEAYYDQFRVV</sequence>